<feature type="signal peptide" evidence="2">
    <location>
        <begin position="1"/>
        <end position="18"/>
    </location>
</feature>
<keyword evidence="4" id="KW-1185">Reference proteome</keyword>
<evidence type="ECO:0000256" key="1">
    <source>
        <dbReference type="SAM" id="Phobius"/>
    </source>
</evidence>
<dbReference type="EMBL" id="WTXG01000030">
    <property type="protein sequence ID" value="KAI0298138.1"/>
    <property type="molecule type" value="Genomic_DNA"/>
</dbReference>
<keyword evidence="2" id="KW-0732">Signal</keyword>
<feature type="chain" id="PRO_5042175564" description="Secreted protein" evidence="2">
    <location>
        <begin position="19"/>
        <end position="79"/>
    </location>
</feature>
<feature type="transmembrane region" description="Helical" evidence="1">
    <location>
        <begin position="30"/>
        <end position="48"/>
    </location>
</feature>
<gene>
    <name evidence="3" type="ORF">B0F90DRAFT_1735304</name>
</gene>
<keyword evidence="1" id="KW-1133">Transmembrane helix</keyword>
<evidence type="ECO:0008006" key="5">
    <source>
        <dbReference type="Google" id="ProtNLM"/>
    </source>
</evidence>
<protein>
    <recommendedName>
        <fullName evidence="5">Secreted protein</fullName>
    </recommendedName>
</protein>
<keyword evidence="1" id="KW-0472">Membrane</keyword>
<evidence type="ECO:0000313" key="4">
    <source>
        <dbReference type="Proteomes" id="UP001203297"/>
    </source>
</evidence>
<reference evidence="3" key="1">
    <citation type="journal article" date="2022" name="New Phytol.">
        <title>Evolutionary transition to the ectomycorrhizal habit in the genomes of a hyperdiverse lineage of mushroom-forming fungi.</title>
        <authorList>
            <person name="Looney B."/>
            <person name="Miyauchi S."/>
            <person name="Morin E."/>
            <person name="Drula E."/>
            <person name="Courty P.E."/>
            <person name="Kohler A."/>
            <person name="Kuo A."/>
            <person name="LaButti K."/>
            <person name="Pangilinan J."/>
            <person name="Lipzen A."/>
            <person name="Riley R."/>
            <person name="Andreopoulos W."/>
            <person name="He G."/>
            <person name="Johnson J."/>
            <person name="Nolan M."/>
            <person name="Tritt A."/>
            <person name="Barry K.W."/>
            <person name="Grigoriev I.V."/>
            <person name="Nagy L.G."/>
            <person name="Hibbett D."/>
            <person name="Henrissat B."/>
            <person name="Matheny P.B."/>
            <person name="Labbe J."/>
            <person name="Martin F.M."/>
        </authorList>
    </citation>
    <scope>NUCLEOTIDE SEQUENCE</scope>
    <source>
        <strain evidence="3">BPL690</strain>
    </source>
</reference>
<accession>A0AAD4M1A7</accession>
<dbReference type="AlphaFoldDB" id="A0AAD4M1A7"/>
<evidence type="ECO:0000256" key="2">
    <source>
        <dbReference type="SAM" id="SignalP"/>
    </source>
</evidence>
<keyword evidence="1" id="KW-0812">Transmembrane</keyword>
<proteinExistence type="predicted"/>
<feature type="non-terminal residue" evidence="3">
    <location>
        <position position="79"/>
    </location>
</feature>
<organism evidence="3 4">
    <name type="scientific">Multifurca ochricompacta</name>
    <dbReference type="NCBI Taxonomy" id="376703"/>
    <lineage>
        <taxon>Eukaryota</taxon>
        <taxon>Fungi</taxon>
        <taxon>Dikarya</taxon>
        <taxon>Basidiomycota</taxon>
        <taxon>Agaricomycotina</taxon>
        <taxon>Agaricomycetes</taxon>
        <taxon>Russulales</taxon>
        <taxon>Russulaceae</taxon>
        <taxon>Multifurca</taxon>
    </lineage>
</organism>
<sequence>MMMMIMMVVVVVVVVGGAVPSCPPKLVKTISLYPMSVFFFFFTSGVSVREGRDATPARVGKTLSGSGRGREREVFFRAF</sequence>
<comment type="caution">
    <text evidence="3">The sequence shown here is derived from an EMBL/GenBank/DDBJ whole genome shotgun (WGS) entry which is preliminary data.</text>
</comment>
<dbReference type="Proteomes" id="UP001203297">
    <property type="component" value="Unassembled WGS sequence"/>
</dbReference>
<evidence type="ECO:0000313" key="3">
    <source>
        <dbReference type="EMBL" id="KAI0298138.1"/>
    </source>
</evidence>
<name>A0AAD4M1A7_9AGAM</name>